<proteinExistence type="predicted"/>
<evidence type="ECO:0000313" key="2">
    <source>
        <dbReference type="EMBL" id="MCK7593872.1"/>
    </source>
</evidence>
<sequence>MLNVARGLVAALLLASASAAPGISLNVGEPGFVALDGTYYAYGLRTPAPAITGFAAMSMLGQEGFYLQSVMDTGSCQRGDGSPATLAGAGQPRLRFADTPLSAATPPEGIALARMGTNQLAGLGVASCGGINVLLLSSLDGDLRCGLGIRFPFERGDCPGLDAADPTYISHGGFE</sequence>
<keyword evidence="1" id="KW-0732">Signal</keyword>
<keyword evidence="3" id="KW-1185">Reference proteome</keyword>
<dbReference type="EMBL" id="JALNMH010000007">
    <property type="protein sequence ID" value="MCK7593872.1"/>
    <property type="molecule type" value="Genomic_DNA"/>
</dbReference>
<comment type="caution">
    <text evidence="2">The sequence shown here is derived from an EMBL/GenBank/DDBJ whole genome shotgun (WGS) entry which is preliminary data.</text>
</comment>
<evidence type="ECO:0000256" key="1">
    <source>
        <dbReference type="SAM" id="SignalP"/>
    </source>
</evidence>
<gene>
    <name evidence="2" type="ORF">M0G41_09335</name>
</gene>
<dbReference type="RefSeq" id="WP_248208466.1">
    <property type="nucleotide sequence ID" value="NZ_JALNMH010000007.1"/>
</dbReference>
<feature type="signal peptide" evidence="1">
    <location>
        <begin position="1"/>
        <end position="19"/>
    </location>
</feature>
<accession>A0ABT0GH61</accession>
<protein>
    <submittedName>
        <fullName evidence="2">Uncharacterized protein</fullName>
    </submittedName>
</protein>
<reference evidence="2" key="1">
    <citation type="submission" date="2022-04" db="EMBL/GenBank/DDBJ databases">
        <title>Lysobacter sp. CAU 1642 isolated from sea sand.</title>
        <authorList>
            <person name="Kim W."/>
        </authorList>
    </citation>
    <scope>NUCLEOTIDE SEQUENCE</scope>
    <source>
        <strain evidence="2">CAU 1642</strain>
    </source>
</reference>
<organism evidence="2 3">
    <name type="scientific">Pseudomarimonas salicorniae</name>
    <dbReference type="NCBI Taxonomy" id="2933270"/>
    <lineage>
        <taxon>Bacteria</taxon>
        <taxon>Pseudomonadati</taxon>
        <taxon>Pseudomonadota</taxon>
        <taxon>Gammaproteobacteria</taxon>
        <taxon>Lysobacterales</taxon>
        <taxon>Lysobacteraceae</taxon>
        <taxon>Pseudomarimonas</taxon>
    </lineage>
</organism>
<evidence type="ECO:0000313" key="3">
    <source>
        <dbReference type="Proteomes" id="UP001431449"/>
    </source>
</evidence>
<dbReference type="Proteomes" id="UP001431449">
    <property type="component" value="Unassembled WGS sequence"/>
</dbReference>
<name>A0ABT0GH61_9GAMM</name>
<feature type="chain" id="PRO_5045724134" evidence="1">
    <location>
        <begin position="20"/>
        <end position="175"/>
    </location>
</feature>